<protein>
    <submittedName>
        <fullName evidence="6">DegT/DnrJ/EryC1/StrS family aminotransferase</fullName>
    </submittedName>
</protein>
<evidence type="ECO:0000256" key="1">
    <source>
        <dbReference type="ARBA" id="ARBA00022898"/>
    </source>
</evidence>
<keyword evidence="7" id="KW-1185">Reference proteome</keyword>
<reference evidence="6 7" key="1">
    <citation type="submission" date="2019-04" db="EMBL/GenBank/DDBJ databases">
        <title>Lewinella litorea sp. nov., isolated from a marine sand.</title>
        <authorList>
            <person name="Yoon J.-H."/>
        </authorList>
    </citation>
    <scope>NUCLEOTIDE SEQUENCE [LARGE SCALE GENOMIC DNA]</scope>
    <source>
        <strain evidence="6 7">HSMS-39</strain>
    </source>
</reference>
<evidence type="ECO:0000313" key="6">
    <source>
        <dbReference type="EMBL" id="THH34913.1"/>
    </source>
</evidence>
<comment type="caution">
    <text evidence="6">The sequence shown here is derived from an EMBL/GenBank/DDBJ whole genome shotgun (WGS) entry which is preliminary data.</text>
</comment>
<dbReference type="GO" id="GO:0030170">
    <property type="term" value="F:pyridoxal phosphate binding"/>
    <property type="evidence" value="ECO:0007669"/>
    <property type="project" value="TreeGrafter"/>
</dbReference>
<dbReference type="CDD" id="cd00616">
    <property type="entry name" value="AHBA_syn"/>
    <property type="match status" value="1"/>
</dbReference>
<organism evidence="6 7">
    <name type="scientific">Neolewinella litorea</name>
    <dbReference type="NCBI Taxonomy" id="2562452"/>
    <lineage>
        <taxon>Bacteria</taxon>
        <taxon>Pseudomonadati</taxon>
        <taxon>Bacteroidota</taxon>
        <taxon>Saprospiria</taxon>
        <taxon>Saprospirales</taxon>
        <taxon>Lewinellaceae</taxon>
        <taxon>Neolewinella</taxon>
    </lineage>
</organism>
<comment type="similarity">
    <text evidence="2 5">Belongs to the DegT/DnrJ/EryC1 family.</text>
</comment>
<evidence type="ECO:0000256" key="2">
    <source>
        <dbReference type="ARBA" id="ARBA00037999"/>
    </source>
</evidence>
<dbReference type="InterPro" id="IPR000653">
    <property type="entry name" value="DegT/StrS_aminotransferase"/>
</dbReference>
<feature type="modified residue" description="N6-(pyridoxal phosphate)lysine" evidence="4">
    <location>
        <position position="197"/>
    </location>
</feature>
<dbReference type="InterPro" id="IPR015424">
    <property type="entry name" value="PyrdxlP-dep_Trfase"/>
</dbReference>
<dbReference type="Proteomes" id="UP000308528">
    <property type="component" value="Unassembled WGS sequence"/>
</dbReference>
<name>A0A4V3XJZ1_9BACT</name>
<sequence length="381" mass="41985">MTSPPPTNIQMVDLKTQYEAMQEEVDRAVLEVIRSGAFINGPAVQEFRTGLEEYLGCKHVIPCANGTDALQIALMALGLKPGDEVIVPAFTYVASAEVIALLGLSPVMVDVDPFTYNVTAELIEPAITPRTRAIIPVHLFGQSCDMEPIRSLAEMHDLRIVEDNAQAIGAAYTFSDGRVGRTGTLGDIGCTSFYPSKNLGAYGDGGALNTDDDDLAARLRTVANHGQNRRYYHDVVGCNSRLDSVQAAILNCKLPRLDDYNARRQEAARYYDRQLAGIKGLLPPARLPNSTHVYHQYTLRVTNGQRDALQQHLQEAGIPSMIYYPVPLYDQGAFRGTAANKIDFLPVTDTLCKEVISLPMHSEMDESILAYITERVQDFFN</sequence>
<feature type="active site" description="Proton acceptor" evidence="3">
    <location>
        <position position="197"/>
    </location>
</feature>
<dbReference type="AlphaFoldDB" id="A0A4V3XJZ1"/>
<dbReference type="EMBL" id="SRSF01000014">
    <property type="protein sequence ID" value="THH34913.1"/>
    <property type="molecule type" value="Genomic_DNA"/>
</dbReference>
<gene>
    <name evidence="6" type="ORF">E4021_17105</name>
</gene>
<dbReference type="Gene3D" id="3.40.640.10">
    <property type="entry name" value="Type I PLP-dependent aspartate aminotransferase-like (Major domain)"/>
    <property type="match status" value="1"/>
</dbReference>
<keyword evidence="1 4" id="KW-0663">Pyridoxal phosphate</keyword>
<dbReference type="PANTHER" id="PTHR30244">
    <property type="entry name" value="TRANSAMINASE"/>
    <property type="match status" value="1"/>
</dbReference>
<evidence type="ECO:0000256" key="4">
    <source>
        <dbReference type="PIRSR" id="PIRSR000390-2"/>
    </source>
</evidence>
<dbReference type="OrthoDB" id="9804264at2"/>
<evidence type="ECO:0000256" key="5">
    <source>
        <dbReference type="RuleBase" id="RU004508"/>
    </source>
</evidence>
<dbReference type="GO" id="GO:0008483">
    <property type="term" value="F:transaminase activity"/>
    <property type="evidence" value="ECO:0007669"/>
    <property type="project" value="UniProtKB-KW"/>
</dbReference>
<dbReference type="PIRSF" id="PIRSF000390">
    <property type="entry name" value="PLP_StrS"/>
    <property type="match status" value="1"/>
</dbReference>
<dbReference type="PANTHER" id="PTHR30244:SF42">
    <property type="entry name" value="UDP-2-ACETAMIDO-2-DEOXY-3-OXO-D-GLUCURONATE AMINOTRANSFERASE"/>
    <property type="match status" value="1"/>
</dbReference>
<evidence type="ECO:0000256" key="3">
    <source>
        <dbReference type="PIRSR" id="PIRSR000390-1"/>
    </source>
</evidence>
<keyword evidence="6" id="KW-0032">Aminotransferase</keyword>
<evidence type="ECO:0000313" key="7">
    <source>
        <dbReference type="Proteomes" id="UP000308528"/>
    </source>
</evidence>
<proteinExistence type="inferred from homology"/>
<dbReference type="SUPFAM" id="SSF53383">
    <property type="entry name" value="PLP-dependent transferases"/>
    <property type="match status" value="1"/>
</dbReference>
<dbReference type="Gene3D" id="3.90.1150.10">
    <property type="entry name" value="Aspartate Aminotransferase, domain 1"/>
    <property type="match status" value="1"/>
</dbReference>
<keyword evidence="6" id="KW-0808">Transferase</keyword>
<dbReference type="Pfam" id="PF01041">
    <property type="entry name" value="DegT_DnrJ_EryC1"/>
    <property type="match status" value="1"/>
</dbReference>
<dbReference type="FunFam" id="3.40.640.10:FF:000089">
    <property type="entry name" value="Aminotransferase, DegT/DnrJ/EryC1/StrS family"/>
    <property type="match status" value="1"/>
</dbReference>
<dbReference type="RefSeq" id="WP_136460606.1">
    <property type="nucleotide sequence ID" value="NZ_SRSF01000014.1"/>
</dbReference>
<accession>A0A4V3XJZ1</accession>
<dbReference type="InterPro" id="IPR015421">
    <property type="entry name" value="PyrdxlP-dep_Trfase_major"/>
</dbReference>
<dbReference type="GO" id="GO:0000271">
    <property type="term" value="P:polysaccharide biosynthetic process"/>
    <property type="evidence" value="ECO:0007669"/>
    <property type="project" value="TreeGrafter"/>
</dbReference>
<dbReference type="InterPro" id="IPR015422">
    <property type="entry name" value="PyrdxlP-dep_Trfase_small"/>
</dbReference>